<gene>
    <name evidence="2" type="ORF">B5C34_12670</name>
</gene>
<proteinExistence type="predicted"/>
<dbReference type="PANTHER" id="PTHR33608:SF6">
    <property type="entry name" value="BLL2464 PROTEIN"/>
    <property type="match status" value="1"/>
</dbReference>
<evidence type="ECO:0000313" key="2">
    <source>
        <dbReference type="EMBL" id="OWV34226.1"/>
    </source>
</evidence>
<evidence type="ECO:0000259" key="1">
    <source>
        <dbReference type="Pfam" id="PF01882"/>
    </source>
</evidence>
<feature type="domain" description="DUF58" evidence="1">
    <location>
        <begin position="160"/>
        <end position="236"/>
    </location>
</feature>
<dbReference type="Pfam" id="PF01882">
    <property type="entry name" value="DUF58"/>
    <property type="match status" value="2"/>
</dbReference>
<dbReference type="Proteomes" id="UP000198462">
    <property type="component" value="Unassembled WGS sequence"/>
</dbReference>
<organism evidence="2 3">
    <name type="scientific">Pacificimonas flava</name>
    <dbReference type="NCBI Taxonomy" id="1234595"/>
    <lineage>
        <taxon>Bacteria</taxon>
        <taxon>Pseudomonadati</taxon>
        <taxon>Pseudomonadota</taxon>
        <taxon>Alphaproteobacteria</taxon>
        <taxon>Sphingomonadales</taxon>
        <taxon>Sphingosinicellaceae</taxon>
        <taxon>Pacificimonas</taxon>
    </lineage>
</organism>
<dbReference type="OrthoDB" id="9776116at2"/>
<dbReference type="RefSeq" id="WP_088712926.1">
    <property type="nucleotide sequence ID" value="NZ_NFZT01000001.1"/>
</dbReference>
<evidence type="ECO:0000313" key="3">
    <source>
        <dbReference type="Proteomes" id="UP000198462"/>
    </source>
</evidence>
<accession>A0A219B7Y3</accession>
<protein>
    <recommendedName>
        <fullName evidence="1">DUF58 domain-containing protein</fullName>
    </recommendedName>
</protein>
<sequence>MKPGAILEEAGRIAERIGPLPLGQMFARGRRGQGIHRRRRTGSGSEFWQFRNLEPGEPASRIDWRRSARSDDMFVREREQEDPARLVLDLDGTGSMRFSSDPSLPTKVSRGAVILTALGLAARAADEMVVAGGTPLRRAEDLPMLLDRSEGAPPAAGTDSLLVMAGDFLDADWTIRLSEARRGGAAVLLLHVVDPAEAAFPFSGHVRFEPAEAEPVRELGRAEEVADAYHAAWRRHLDMVAAAAADEHAALVSHTTDRPADEAVAELAALIGDPEAQWAA</sequence>
<dbReference type="AlphaFoldDB" id="A0A219B7Y3"/>
<name>A0A219B7Y3_9SPHN</name>
<comment type="caution">
    <text evidence="2">The sequence shown here is derived from an EMBL/GenBank/DDBJ whole genome shotgun (WGS) entry which is preliminary data.</text>
</comment>
<dbReference type="EMBL" id="NFZT01000001">
    <property type="protein sequence ID" value="OWV34226.1"/>
    <property type="molecule type" value="Genomic_DNA"/>
</dbReference>
<feature type="domain" description="DUF58" evidence="1">
    <location>
        <begin position="50"/>
        <end position="124"/>
    </location>
</feature>
<keyword evidence="3" id="KW-1185">Reference proteome</keyword>
<dbReference type="PANTHER" id="PTHR33608">
    <property type="entry name" value="BLL2464 PROTEIN"/>
    <property type="match status" value="1"/>
</dbReference>
<reference evidence="3" key="1">
    <citation type="submission" date="2017-05" db="EMBL/GenBank/DDBJ databases">
        <authorList>
            <person name="Lin X."/>
        </authorList>
    </citation>
    <scope>NUCLEOTIDE SEQUENCE [LARGE SCALE GENOMIC DNA]</scope>
    <source>
        <strain evidence="3">JLT2012</strain>
    </source>
</reference>
<dbReference type="InterPro" id="IPR002881">
    <property type="entry name" value="DUF58"/>
</dbReference>